<dbReference type="Pfam" id="PF09485">
    <property type="entry name" value="CRISPR_Cse2"/>
    <property type="match status" value="1"/>
</dbReference>
<proteinExistence type="predicted"/>
<dbReference type="Gene3D" id="1.10.520.40">
    <property type="entry name" value="CRISPR-associated protein Cse2"/>
    <property type="match status" value="1"/>
</dbReference>
<comment type="caution">
    <text evidence="1">The sequence shown here is derived from an EMBL/GenBank/DDBJ whole genome shotgun (WGS) entry which is preliminary data.</text>
</comment>
<dbReference type="InterPro" id="IPR038287">
    <property type="entry name" value="Cse2_sf"/>
</dbReference>
<dbReference type="Proteomes" id="UP000236163">
    <property type="component" value="Unassembled WGS sequence"/>
</dbReference>
<dbReference type="STRING" id="523831.SEHO0A_02980"/>
<reference evidence="2" key="1">
    <citation type="submission" date="2017-12" db="EMBL/GenBank/DDBJ databases">
        <title>FDA dAtabase for Regulatory Grade micrObial Sequences (FDA-ARGOS): Supporting development and validation of Infectious Disease Dx tests.</title>
        <authorList>
            <person name="Sichtig H."/>
            <person name="Tallon L."/>
            <person name="Sadzewicz L."/>
            <person name="Sengamalay N."/>
            <person name="Nagaraj S."/>
            <person name="Vavikolanu K."/>
            <person name="Aluvathingal J."/>
            <person name="Nadendla S."/>
            <person name="Pirone D.C."/>
            <person name="Hoffman M."/>
            <person name="Muruvanda T."/>
            <person name="Allard M."/>
            <person name="Evans P."/>
        </authorList>
    </citation>
    <scope>NUCLEOTIDE SEQUENCE [LARGE SCALE GENOMIC DNA]</scope>
    <source>
        <strain evidence="2">FDAARGOS_55</strain>
    </source>
</reference>
<dbReference type="EMBL" id="JWSP02000004">
    <property type="protein sequence ID" value="PNO33696.1"/>
    <property type="molecule type" value="Genomic_DNA"/>
</dbReference>
<protein>
    <submittedName>
        <fullName evidence="1">Type I-E CRISPR-associated protein Cse2/CasB</fullName>
    </submittedName>
</protein>
<gene>
    <name evidence="1" type="primary">casB</name>
    <name evidence="1" type="ORF">RK55_011200</name>
</gene>
<name>A0A2K0JEJ8_SALHO</name>
<dbReference type="InterPro" id="IPR013382">
    <property type="entry name" value="CRISPR-assoc_prot_Cse2"/>
</dbReference>
<evidence type="ECO:0000313" key="1">
    <source>
        <dbReference type="EMBL" id="PNO33696.1"/>
    </source>
</evidence>
<evidence type="ECO:0000313" key="2">
    <source>
        <dbReference type="Proteomes" id="UP000236163"/>
    </source>
</evidence>
<accession>A0A2K0JEJ8</accession>
<organism evidence="1 2">
    <name type="scientific">Salmonella enterica subsp. houtenae serovar 50:g,z51:-</name>
    <dbReference type="NCBI Taxonomy" id="1173947"/>
    <lineage>
        <taxon>Bacteria</taxon>
        <taxon>Pseudomonadati</taxon>
        <taxon>Pseudomonadota</taxon>
        <taxon>Gammaproteobacteria</taxon>
        <taxon>Enterobacterales</taxon>
        <taxon>Enterobacteriaceae</taxon>
        <taxon>Salmonella</taxon>
    </lineage>
</organism>
<dbReference type="AlphaFoldDB" id="A0A2K0JEJ8"/>
<sequence>MLNSNTAALCRILNPGAQNALLDWFATLSERYERKDDKRINGRAWRAELKRMAPPYGVMMCEGYGALRQSLLQHMPLQPLDEMALALFVSVAAHIKSNKEKISFAAQLGEKLNGSTPCVSALRFERLQKASEPETFCQLLIQAVKIRGTDGVNVLSLADSIFLWMEEWQQRENHQPESRNPFDRNRTRWANEYLSTSRGK</sequence>
<dbReference type="NCBIfam" id="TIGR02548">
    <property type="entry name" value="casB_cse2"/>
    <property type="match status" value="1"/>
</dbReference>
<dbReference type="CDD" id="cd09670">
    <property type="entry name" value="Cse2_I-E"/>
    <property type="match status" value="1"/>
</dbReference>